<dbReference type="SUPFAM" id="SSF56112">
    <property type="entry name" value="Protein kinase-like (PK-like)"/>
    <property type="match status" value="1"/>
</dbReference>
<keyword evidence="5 6" id="KW-0067">ATP-binding</keyword>
<comment type="activity regulation">
    <text evidence="8">Activated by threonine and tyrosine phosphorylation.</text>
</comment>
<evidence type="ECO:0000256" key="6">
    <source>
        <dbReference type="PROSITE-ProRule" id="PRU10141"/>
    </source>
</evidence>
<reference evidence="10 11" key="1">
    <citation type="journal article" date="2010" name="Nature">
        <title>The Ectocarpus genome and the independent evolution of multicellularity in brown algae.</title>
        <authorList>
            <person name="Cock J.M."/>
            <person name="Sterck L."/>
            <person name="Rouze P."/>
            <person name="Scornet D."/>
            <person name="Allen A.E."/>
            <person name="Amoutzias G."/>
            <person name="Anthouard V."/>
            <person name="Artiguenave F."/>
            <person name="Aury J.M."/>
            <person name="Badger J.H."/>
            <person name="Beszteri B."/>
            <person name="Billiau K."/>
            <person name="Bonnet E."/>
            <person name="Bothwell J.H."/>
            <person name="Bowler C."/>
            <person name="Boyen C."/>
            <person name="Brownlee C."/>
            <person name="Carrano C.J."/>
            <person name="Charrier B."/>
            <person name="Cho G.Y."/>
            <person name="Coelho S.M."/>
            <person name="Collen J."/>
            <person name="Corre E."/>
            <person name="Da Silva C."/>
            <person name="Delage L."/>
            <person name="Delaroque N."/>
            <person name="Dittami S.M."/>
            <person name="Doulbeau S."/>
            <person name="Elias M."/>
            <person name="Farnham G."/>
            <person name="Gachon C.M."/>
            <person name="Gschloessl B."/>
            <person name="Heesch S."/>
            <person name="Jabbari K."/>
            <person name="Jubin C."/>
            <person name="Kawai H."/>
            <person name="Kimura K."/>
            <person name="Kloareg B."/>
            <person name="Kupper F.C."/>
            <person name="Lang D."/>
            <person name="Le Bail A."/>
            <person name="Leblanc C."/>
            <person name="Lerouge P."/>
            <person name="Lohr M."/>
            <person name="Lopez P.J."/>
            <person name="Martens C."/>
            <person name="Maumus F."/>
            <person name="Michel G."/>
            <person name="Miranda-Saavedra D."/>
            <person name="Morales J."/>
            <person name="Moreau H."/>
            <person name="Motomura T."/>
            <person name="Nagasato C."/>
            <person name="Napoli C.A."/>
            <person name="Nelson D.R."/>
            <person name="Nyvall-Collen P."/>
            <person name="Peters A.F."/>
            <person name="Pommier C."/>
            <person name="Potin P."/>
            <person name="Poulain J."/>
            <person name="Quesneville H."/>
            <person name="Read B."/>
            <person name="Rensing S.A."/>
            <person name="Ritter A."/>
            <person name="Rousvoal S."/>
            <person name="Samanta M."/>
            <person name="Samson G."/>
            <person name="Schroeder D.C."/>
            <person name="Segurens B."/>
            <person name="Strittmatter M."/>
            <person name="Tonon T."/>
            <person name="Tregear J.W."/>
            <person name="Valentin K."/>
            <person name="von Dassow P."/>
            <person name="Yamagishi T."/>
            <person name="Van de Peer Y."/>
            <person name="Wincker P."/>
        </authorList>
    </citation>
    <scope>NUCLEOTIDE SEQUENCE [LARGE SCALE GENOMIC DNA]</scope>
    <source>
        <strain evidence="11">Ec32 / CCAP1310/4</strain>
    </source>
</reference>
<dbReference type="InParanoid" id="D7G0I1"/>
<dbReference type="Proteomes" id="UP000002630">
    <property type="component" value="Linkage Group LG08"/>
</dbReference>
<dbReference type="InterPro" id="IPR011009">
    <property type="entry name" value="Kinase-like_dom_sf"/>
</dbReference>
<dbReference type="PROSITE" id="PS01351">
    <property type="entry name" value="MAPK"/>
    <property type="match status" value="1"/>
</dbReference>
<dbReference type="AlphaFoldDB" id="D7G0I1"/>
<dbReference type="OMA" id="NRYTDLN"/>
<dbReference type="InterPro" id="IPR008271">
    <property type="entry name" value="Ser/Thr_kinase_AS"/>
</dbReference>
<dbReference type="Gene3D" id="3.30.200.20">
    <property type="entry name" value="Phosphorylase Kinase, domain 1"/>
    <property type="match status" value="1"/>
</dbReference>
<accession>D7G0I1</accession>
<evidence type="ECO:0000256" key="3">
    <source>
        <dbReference type="ARBA" id="ARBA00022741"/>
    </source>
</evidence>
<evidence type="ECO:0000259" key="9">
    <source>
        <dbReference type="PROSITE" id="PS50011"/>
    </source>
</evidence>
<name>D7G0I1_ECTSI</name>
<dbReference type="Gene3D" id="1.10.510.10">
    <property type="entry name" value="Transferase(Phosphotransferase) domain 1"/>
    <property type="match status" value="1"/>
</dbReference>
<dbReference type="Pfam" id="PF00069">
    <property type="entry name" value="Pkinase"/>
    <property type="match status" value="2"/>
</dbReference>
<dbReference type="EMBL" id="FN649733">
    <property type="protein sequence ID" value="CBJ33010.1"/>
    <property type="molecule type" value="Genomic_DNA"/>
</dbReference>
<dbReference type="PROSITE" id="PS50011">
    <property type="entry name" value="PROTEIN_KINASE_DOM"/>
    <property type="match status" value="1"/>
</dbReference>
<dbReference type="InterPro" id="IPR000719">
    <property type="entry name" value="Prot_kinase_dom"/>
</dbReference>
<dbReference type="OrthoDB" id="192887at2759"/>
<evidence type="ECO:0000313" key="11">
    <source>
        <dbReference type="Proteomes" id="UP000002630"/>
    </source>
</evidence>
<comment type="cofactor">
    <cofactor evidence="8">
        <name>Mg(2+)</name>
        <dbReference type="ChEBI" id="CHEBI:18420"/>
    </cofactor>
</comment>
<keyword evidence="3 6" id="KW-0547">Nucleotide-binding</keyword>
<dbReference type="EMBL" id="FN648601">
    <property type="protein sequence ID" value="CBJ33010.1"/>
    <property type="molecule type" value="Genomic_DNA"/>
</dbReference>
<dbReference type="FunCoup" id="D7G0I1">
    <property type="interactions" value="39"/>
</dbReference>
<keyword evidence="8" id="KW-0460">Magnesium</keyword>
<dbReference type="CDD" id="cd07834">
    <property type="entry name" value="STKc_MAPK"/>
    <property type="match status" value="1"/>
</dbReference>
<dbReference type="GO" id="GO:0005524">
    <property type="term" value="F:ATP binding"/>
    <property type="evidence" value="ECO:0007669"/>
    <property type="project" value="UniProtKB-UniRule"/>
</dbReference>
<dbReference type="STRING" id="2880.D7G0I1"/>
<evidence type="ECO:0000256" key="4">
    <source>
        <dbReference type="ARBA" id="ARBA00022777"/>
    </source>
</evidence>
<dbReference type="Gene3D" id="2.30.29.30">
    <property type="entry name" value="Pleckstrin-homology domain (PH domain)/Phosphotyrosine-binding domain (PTB)"/>
    <property type="match status" value="1"/>
</dbReference>
<organism evidence="10 11">
    <name type="scientific">Ectocarpus siliculosus</name>
    <name type="common">Brown alga</name>
    <name type="synonym">Conferva siliculosa</name>
    <dbReference type="NCBI Taxonomy" id="2880"/>
    <lineage>
        <taxon>Eukaryota</taxon>
        <taxon>Sar</taxon>
        <taxon>Stramenopiles</taxon>
        <taxon>Ochrophyta</taxon>
        <taxon>PX clade</taxon>
        <taxon>Phaeophyceae</taxon>
        <taxon>Ectocarpales</taxon>
        <taxon>Ectocarpaceae</taxon>
        <taxon>Ectocarpus</taxon>
    </lineage>
</organism>
<dbReference type="SMART" id="SM00220">
    <property type="entry name" value="S_TKc"/>
    <property type="match status" value="1"/>
</dbReference>
<protein>
    <recommendedName>
        <fullName evidence="8">Mitogen-activated protein kinase</fullName>
        <ecNumber evidence="8">2.7.11.24</ecNumber>
    </recommendedName>
</protein>
<comment type="similarity">
    <text evidence="8">Belongs to the protein kinase superfamily. Ser/Thr protein kinase family. MAP kinase subfamily.</text>
</comment>
<evidence type="ECO:0000256" key="1">
    <source>
        <dbReference type="ARBA" id="ARBA00022527"/>
    </source>
</evidence>
<keyword evidence="2 8" id="KW-0808">Transferase</keyword>
<dbReference type="PROSITE" id="PS00107">
    <property type="entry name" value="PROTEIN_KINASE_ATP"/>
    <property type="match status" value="1"/>
</dbReference>
<evidence type="ECO:0000256" key="5">
    <source>
        <dbReference type="ARBA" id="ARBA00022840"/>
    </source>
</evidence>
<sequence length="479" mass="53297">MRNIFQGTTLSQYKKKGDNEPKRVMTVGSGWSVQRAAKAGDGFVLTAPGRVTKLRASGEQEEMEWVNALDTLIKNEKEKLSKKPLRSNTKLWWAETKQGQFCFELDNHYEMNKTIGSGGYGVVVSALDKEKDTRVAVKKVVSAFDDMLVAKRMIREIRLLRQFDHDNIIRIVDMMPPPSVEKFKDVYMVLDRMDTDLHHIIYSGQNLKQAHLQFFLYQILCGLHYMHSARVIHRDLKPANVLVNTTCDLKLCDFGLARSLGKAPASETTSPGGSGGDGSSSAAGAAAAAGVAPDVEDGDSGGEVKLTEYVVTRWWRAPEVFLEANYGTAIDVWSAGCIMAEMLQRKPLFMGSNTAQMLRLVVQFTGKPSEADLSFVTNKKFSLESRRAYTDPIQARNYVLDMAEGPRTSLTERFPDAGADALDLLSKMLTFDPSRRISVRDAMRHPWLARFYQGRRRASNSCGAGERGEGASPIMCLVM</sequence>
<evidence type="ECO:0000256" key="7">
    <source>
        <dbReference type="RuleBase" id="RU000304"/>
    </source>
</evidence>
<comment type="catalytic activity">
    <reaction evidence="8">
        <text>L-threonyl-[protein] + ATP = O-phospho-L-threonyl-[protein] + ADP + H(+)</text>
        <dbReference type="Rhea" id="RHEA:46608"/>
        <dbReference type="Rhea" id="RHEA-COMP:11060"/>
        <dbReference type="Rhea" id="RHEA-COMP:11605"/>
        <dbReference type="ChEBI" id="CHEBI:15378"/>
        <dbReference type="ChEBI" id="CHEBI:30013"/>
        <dbReference type="ChEBI" id="CHEBI:30616"/>
        <dbReference type="ChEBI" id="CHEBI:61977"/>
        <dbReference type="ChEBI" id="CHEBI:456216"/>
        <dbReference type="EC" id="2.7.11.24"/>
    </reaction>
</comment>
<keyword evidence="11" id="KW-1185">Reference proteome</keyword>
<dbReference type="InterPro" id="IPR050117">
    <property type="entry name" value="MAPK"/>
</dbReference>
<evidence type="ECO:0000313" key="10">
    <source>
        <dbReference type="EMBL" id="CBJ33010.1"/>
    </source>
</evidence>
<evidence type="ECO:0000256" key="8">
    <source>
        <dbReference type="RuleBase" id="RU361165"/>
    </source>
</evidence>
<dbReference type="FunFam" id="3.30.200.20:FF:000046">
    <property type="entry name" value="Mitogen-activated protein kinase"/>
    <property type="match status" value="1"/>
</dbReference>
<dbReference type="InterPro" id="IPR003527">
    <property type="entry name" value="MAP_kinase_CS"/>
</dbReference>
<feature type="binding site" evidence="6">
    <location>
        <position position="139"/>
    </location>
    <ligand>
        <name>ATP</name>
        <dbReference type="ChEBI" id="CHEBI:30616"/>
    </ligand>
</feature>
<dbReference type="InterPro" id="IPR017441">
    <property type="entry name" value="Protein_kinase_ATP_BS"/>
</dbReference>
<dbReference type="SUPFAM" id="SSF50729">
    <property type="entry name" value="PH domain-like"/>
    <property type="match status" value="1"/>
</dbReference>
<dbReference type="GO" id="GO:0004707">
    <property type="term" value="F:MAP kinase activity"/>
    <property type="evidence" value="ECO:0007669"/>
    <property type="project" value="UniProtKB-EC"/>
</dbReference>
<gene>
    <name evidence="10" type="ORF">Esi_0403_0008</name>
</gene>
<dbReference type="eggNOG" id="KOG0660">
    <property type="taxonomic scope" value="Eukaryota"/>
</dbReference>
<keyword evidence="4 8" id="KW-0418">Kinase</keyword>
<proteinExistence type="inferred from homology"/>
<keyword evidence="1 7" id="KW-0723">Serine/threonine-protein kinase</keyword>
<dbReference type="EC" id="2.7.11.24" evidence="8"/>
<dbReference type="PROSITE" id="PS00108">
    <property type="entry name" value="PROTEIN_KINASE_ST"/>
    <property type="match status" value="1"/>
</dbReference>
<dbReference type="InterPro" id="IPR011993">
    <property type="entry name" value="PH-like_dom_sf"/>
</dbReference>
<feature type="domain" description="Protein kinase" evidence="9">
    <location>
        <begin position="109"/>
        <end position="448"/>
    </location>
</feature>
<dbReference type="PANTHER" id="PTHR24055">
    <property type="entry name" value="MITOGEN-ACTIVATED PROTEIN KINASE"/>
    <property type="match status" value="1"/>
</dbReference>
<evidence type="ECO:0000256" key="2">
    <source>
        <dbReference type="ARBA" id="ARBA00022679"/>
    </source>
</evidence>